<reference evidence="2 3" key="1">
    <citation type="submission" date="2023-03" db="EMBL/GenBank/DDBJ databases">
        <title>Novosphingobium cyanobacteriorum sp. nov., isolated from a eutrophic reservoir during the Microcystis bloom period.</title>
        <authorList>
            <person name="Kang M."/>
            <person name="Le V."/>
            <person name="Ko S.-R."/>
            <person name="Lee S.-A."/>
            <person name="Ahn C.-Y."/>
        </authorList>
    </citation>
    <scope>NUCLEOTIDE SEQUENCE [LARGE SCALE GENOMIC DNA]</scope>
    <source>
        <strain evidence="2 3">HBC54</strain>
    </source>
</reference>
<feature type="signal peptide" evidence="1">
    <location>
        <begin position="1"/>
        <end position="23"/>
    </location>
</feature>
<gene>
    <name evidence="2" type="ORF">POM99_03505</name>
</gene>
<evidence type="ECO:0000313" key="2">
    <source>
        <dbReference type="EMBL" id="MDF8332255.1"/>
    </source>
</evidence>
<accession>A0ABT6CEB1</accession>
<protein>
    <recommendedName>
        <fullName evidence="4">Secreted protein</fullName>
    </recommendedName>
</protein>
<dbReference type="EMBL" id="JAROCY010000003">
    <property type="protein sequence ID" value="MDF8332255.1"/>
    <property type="molecule type" value="Genomic_DNA"/>
</dbReference>
<name>A0ABT6CEB1_9SPHN</name>
<sequence>MKKSLCAAALGVAAQMLPVTAQAAPGLAGEVYSARTNRGEFEVEAISGVLAGGPDAGENAVKLEFAYSPSSRLRVATFVEIEREPGGPRKAEEAGVETMLALGQVAGIDVGFYGEYGIGLNGNSDVLEGKLLLEKRSGKFDARLNLIAEKPLTQGAPVEVSYAAAVEYAVAGDAFKVGAKAFGGLGTFRDFAPRAEHFIGPVAFTEIEGLGPEIDVEIGYLFAFGKARDDTKGQFRLVLETEF</sequence>
<feature type="chain" id="PRO_5047256053" description="Secreted protein" evidence="1">
    <location>
        <begin position="24"/>
        <end position="243"/>
    </location>
</feature>
<dbReference type="RefSeq" id="WP_277275421.1">
    <property type="nucleotide sequence ID" value="NZ_JAROCY010000003.1"/>
</dbReference>
<evidence type="ECO:0008006" key="4">
    <source>
        <dbReference type="Google" id="ProtNLM"/>
    </source>
</evidence>
<comment type="caution">
    <text evidence="2">The sequence shown here is derived from an EMBL/GenBank/DDBJ whole genome shotgun (WGS) entry which is preliminary data.</text>
</comment>
<keyword evidence="1" id="KW-0732">Signal</keyword>
<evidence type="ECO:0000313" key="3">
    <source>
        <dbReference type="Proteomes" id="UP001222770"/>
    </source>
</evidence>
<keyword evidence="3" id="KW-1185">Reference proteome</keyword>
<evidence type="ECO:0000256" key="1">
    <source>
        <dbReference type="SAM" id="SignalP"/>
    </source>
</evidence>
<organism evidence="2 3">
    <name type="scientific">Novosphingobium cyanobacteriorum</name>
    <dbReference type="NCBI Taxonomy" id="3024215"/>
    <lineage>
        <taxon>Bacteria</taxon>
        <taxon>Pseudomonadati</taxon>
        <taxon>Pseudomonadota</taxon>
        <taxon>Alphaproteobacteria</taxon>
        <taxon>Sphingomonadales</taxon>
        <taxon>Sphingomonadaceae</taxon>
        <taxon>Novosphingobium</taxon>
    </lineage>
</organism>
<dbReference type="Proteomes" id="UP001222770">
    <property type="component" value="Unassembled WGS sequence"/>
</dbReference>
<proteinExistence type="predicted"/>